<keyword evidence="1" id="KW-1133">Transmembrane helix</keyword>
<gene>
    <name evidence="2" type="ORF">ARMGADRAFT_535415</name>
</gene>
<feature type="transmembrane region" description="Helical" evidence="1">
    <location>
        <begin position="12"/>
        <end position="30"/>
    </location>
</feature>
<evidence type="ECO:0000313" key="2">
    <source>
        <dbReference type="EMBL" id="PBK86388.1"/>
    </source>
</evidence>
<evidence type="ECO:0000313" key="3">
    <source>
        <dbReference type="Proteomes" id="UP000217790"/>
    </source>
</evidence>
<name>A0A2H3D6F5_ARMGA</name>
<dbReference type="EMBL" id="KZ293684">
    <property type="protein sequence ID" value="PBK86388.1"/>
    <property type="molecule type" value="Genomic_DNA"/>
</dbReference>
<organism evidence="2 3">
    <name type="scientific">Armillaria gallica</name>
    <name type="common">Bulbous honey fungus</name>
    <name type="synonym">Armillaria bulbosa</name>
    <dbReference type="NCBI Taxonomy" id="47427"/>
    <lineage>
        <taxon>Eukaryota</taxon>
        <taxon>Fungi</taxon>
        <taxon>Dikarya</taxon>
        <taxon>Basidiomycota</taxon>
        <taxon>Agaricomycotina</taxon>
        <taxon>Agaricomycetes</taxon>
        <taxon>Agaricomycetidae</taxon>
        <taxon>Agaricales</taxon>
        <taxon>Marasmiineae</taxon>
        <taxon>Physalacriaceae</taxon>
        <taxon>Armillaria</taxon>
    </lineage>
</organism>
<dbReference type="AlphaFoldDB" id="A0A2H3D6F5"/>
<keyword evidence="1" id="KW-0472">Membrane</keyword>
<reference evidence="3" key="1">
    <citation type="journal article" date="2017" name="Nat. Ecol. Evol.">
        <title>Genome expansion and lineage-specific genetic innovations in the forest pathogenic fungi Armillaria.</title>
        <authorList>
            <person name="Sipos G."/>
            <person name="Prasanna A.N."/>
            <person name="Walter M.C."/>
            <person name="O'Connor E."/>
            <person name="Balint B."/>
            <person name="Krizsan K."/>
            <person name="Kiss B."/>
            <person name="Hess J."/>
            <person name="Varga T."/>
            <person name="Slot J."/>
            <person name="Riley R."/>
            <person name="Boka B."/>
            <person name="Rigling D."/>
            <person name="Barry K."/>
            <person name="Lee J."/>
            <person name="Mihaltcheva S."/>
            <person name="LaButti K."/>
            <person name="Lipzen A."/>
            <person name="Waldron R."/>
            <person name="Moloney N.M."/>
            <person name="Sperisen C."/>
            <person name="Kredics L."/>
            <person name="Vagvoelgyi C."/>
            <person name="Patrignani A."/>
            <person name="Fitzpatrick D."/>
            <person name="Nagy I."/>
            <person name="Doyle S."/>
            <person name="Anderson J.B."/>
            <person name="Grigoriev I.V."/>
            <person name="Gueldener U."/>
            <person name="Muensterkoetter M."/>
            <person name="Nagy L.G."/>
        </authorList>
    </citation>
    <scope>NUCLEOTIDE SEQUENCE [LARGE SCALE GENOMIC DNA]</scope>
    <source>
        <strain evidence="3">Ar21-2</strain>
    </source>
</reference>
<accession>A0A2H3D6F5</accession>
<keyword evidence="3" id="KW-1185">Reference proteome</keyword>
<evidence type="ECO:0000256" key="1">
    <source>
        <dbReference type="SAM" id="Phobius"/>
    </source>
</evidence>
<sequence length="63" mass="7223">MAETFQTTFGSLLISFMIDLMYVQVLLPISPHSHKIEVYMEWDLYAFSVIFDGATHSSQNSSF</sequence>
<dbReference type="InParanoid" id="A0A2H3D6F5"/>
<proteinExistence type="predicted"/>
<protein>
    <submittedName>
        <fullName evidence="2">Uncharacterized protein</fullName>
    </submittedName>
</protein>
<keyword evidence="1" id="KW-0812">Transmembrane</keyword>
<dbReference type="Proteomes" id="UP000217790">
    <property type="component" value="Unassembled WGS sequence"/>
</dbReference>